<dbReference type="EMBL" id="CP002116">
    <property type="protein sequence ID" value="ADK81991.1"/>
    <property type="molecule type" value="Genomic_DNA"/>
</dbReference>
<keyword evidence="8" id="KW-1185">Reference proteome</keyword>
<accession>E1R3M0</accession>
<dbReference type="InterPro" id="IPR016181">
    <property type="entry name" value="Acyl_CoA_acyltransferase"/>
</dbReference>
<dbReference type="InterPro" id="IPR003447">
    <property type="entry name" value="FEMABX"/>
</dbReference>
<keyword evidence="3" id="KW-0133">Cell shape</keyword>
<dbReference type="GO" id="GO:0016755">
    <property type="term" value="F:aminoacyltransferase activity"/>
    <property type="evidence" value="ECO:0007669"/>
    <property type="project" value="InterPro"/>
</dbReference>
<protein>
    <submittedName>
        <fullName evidence="7">Methicillin resistance protein</fullName>
    </submittedName>
</protein>
<dbReference type="RefSeq" id="WP_013255450.1">
    <property type="nucleotide sequence ID" value="NC_014364.1"/>
</dbReference>
<evidence type="ECO:0000256" key="5">
    <source>
        <dbReference type="ARBA" id="ARBA00023315"/>
    </source>
</evidence>
<proteinExistence type="inferred from homology"/>
<reference evidence="7 8" key="1">
    <citation type="journal article" date="2010" name="Stand. Genomic Sci.">
        <title>Complete genome sequence of Spirochaeta smaragdinae type strain (SEBR 4228).</title>
        <authorList>
            <person name="Mavromatis K."/>
            <person name="Yasawong M."/>
            <person name="Chertkov O."/>
            <person name="Lapidus A."/>
            <person name="Lucas S."/>
            <person name="Nolan M."/>
            <person name="Del Rio T.G."/>
            <person name="Tice H."/>
            <person name="Cheng J.F."/>
            <person name="Pitluck S."/>
            <person name="Liolios K."/>
            <person name="Ivanova N."/>
            <person name="Tapia R."/>
            <person name="Han C."/>
            <person name="Bruce D."/>
            <person name="Goodwin L."/>
            <person name="Pati A."/>
            <person name="Chen A."/>
            <person name="Palaniappan K."/>
            <person name="Land M."/>
            <person name="Hauser L."/>
            <person name="Chang Y.J."/>
            <person name="Jeffries C.D."/>
            <person name="Detter J.C."/>
            <person name="Rohde M."/>
            <person name="Brambilla E."/>
            <person name="Spring S."/>
            <person name="Goker M."/>
            <person name="Sikorski J."/>
            <person name="Woyke T."/>
            <person name="Bristow J."/>
            <person name="Eisen J.A."/>
            <person name="Markowitz V."/>
            <person name="Hugenholtz P."/>
            <person name="Klenk H.P."/>
            <person name="Kyrpides N.C."/>
        </authorList>
    </citation>
    <scope>NUCLEOTIDE SEQUENCE [LARGE SCALE GENOMIC DNA]</scope>
    <source>
        <strain evidence="8">DSM 11293 / JCM 15392 / SEBR 4228</strain>
    </source>
</reference>
<dbReference type="HOGENOM" id="CLU_048411_0_0_12"/>
<dbReference type="Proteomes" id="UP000002318">
    <property type="component" value="Chromosome"/>
</dbReference>
<dbReference type="STRING" id="573413.Spirs_2888"/>
<dbReference type="InterPro" id="IPR050644">
    <property type="entry name" value="PG_Glycine_Bridge_Synth"/>
</dbReference>
<dbReference type="PANTHER" id="PTHR36174">
    <property type="entry name" value="LIPID II:GLYCINE GLYCYLTRANSFERASE"/>
    <property type="match status" value="1"/>
</dbReference>
<dbReference type="AlphaFoldDB" id="E1R3M0"/>
<keyword evidence="2" id="KW-0808">Transferase</keyword>
<comment type="similarity">
    <text evidence="1">Belongs to the FemABX family.</text>
</comment>
<evidence type="ECO:0000313" key="7">
    <source>
        <dbReference type="EMBL" id="ADK81991.1"/>
    </source>
</evidence>
<dbReference type="OrthoDB" id="9785911at2"/>
<keyword evidence="6" id="KW-0961">Cell wall biogenesis/degradation</keyword>
<evidence type="ECO:0000256" key="6">
    <source>
        <dbReference type="ARBA" id="ARBA00023316"/>
    </source>
</evidence>
<keyword evidence="4" id="KW-0573">Peptidoglycan synthesis</keyword>
<dbReference type="SUPFAM" id="SSF55729">
    <property type="entry name" value="Acyl-CoA N-acyltransferases (Nat)"/>
    <property type="match status" value="2"/>
</dbReference>
<dbReference type="Pfam" id="PF02388">
    <property type="entry name" value="FemAB"/>
    <property type="match status" value="2"/>
</dbReference>
<evidence type="ECO:0000313" key="8">
    <source>
        <dbReference type="Proteomes" id="UP000002318"/>
    </source>
</evidence>
<evidence type="ECO:0000256" key="3">
    <source>
        <dbReference type="ARBA" id="ARBA00022960"/>
    </source>
</evidence>
<dbReference type="PROSITE" id="PS51191">
    <property type="entry name" value="FEMABX"/>
    <property type="match status" value="1"/>
</dbReference>
<evidence type="ECO:0000256" key="4">
    <source>
        <dbReference type="ARBA" id="ARBA00022984"/>
    </source>
</evidence>
<dbReference type="GO" id="GO:0071555">
    <property type="term" value="P:cell wall organization"/>
    <property type="evidence" value="ECO:0007669"/>
    <property type="project" value="UniProtKB-KW"/>
</dbReference>
<evidence type="ECO:0000256" key="2">
    <source>
        <dbReference type="ARBA" id="ARBA00022679"/>
    </source>
</evidence>
<name>E1R3M0_SEDSS</name>
<dbReference type="Gene3D" id="3.40.630.30">
    <property type="match status" value="2"/>
</dbReference>
<evidence type="ECO:0000256" key="1">
    <source>
        <dbReference type="ARBA" id="ARBA00009943"/>
    </source>
</evidence>
<dbReference type="PANTHER" id="PTHR36174:SF1">
    <property type="entry name" value="LIPID II:GLYCINE GLYCYLTRANSFERASE"/>
    <property type="match status" value="1"/>
</dbReference>
<dbReference type="eggNOG" id="COG2348">
    <property type="taxonomic scope" value="Bacteria"/>
</dbReference>
<sequence length="344" mass="38967">MSVNTDTIEVRPIPLDSFEGDRLLQSRFWARLKGLYGWKAFTFRVTTVSWKAPVSILVLYRHFMPGAAIAYAPHPSLPSGSGALLAPLSRALKEYLPYDTLLLRWDLPWPLDTDSGSAAIEGLLPAPVDIQPPNTVLIDLHPDEDQLLSEMKSKTRYNVRLASRKGVEVSSEGVGGLSTWYDLYRETAERDRIAIHPESYYRSLFRLVKEHPQDGVELELLMARTEGRAIAGIIVSRFAGKATYLYGASSNRDRNLMPAYALQWRAMTDAKASGCVSYDLFGIPPADDPSHPMHGLYRFKTGFGGTILHRLGPWDYPLRSIRAGGYRSLERLRRWYFLEYKKRK</sequence>
<gene>
    <name evidence="7" type="ordered locus">Spirs_2888</name>
</gene>
<dbReference type="GO" id="GO:0009252">
    <property type="term" value="P:peptidoglycan biosynthetic process"/>
    <property type="evidence" value="ECO:0007669"/>
    <property type="project" value="UniProtKB-KW"/>
</dbReference>
<organism evidence="7 8">
    <name type="scientific">Sediminispirochaeta smaragdinae (strain DSM 11293 / JCM 15392 / SEBR 4228)</name>
    <name type="common">Spirochaeta smaragdinae</name>
    <dbReference type="NCBI Taxonomy" id="573413"/>
    <lineage>
        <taxon>Bacteria</taxon>
        <taxon>Pseudomonadati</taxon>
        <taxon>Spirochaetota</taxon>
        <taxon>Spirochaetia</taxon>
        <taxon>Spirochaetales</taxon>
        <taxon>Spirochaetaceae</taxon>
        <taxon>Sediminispirochaeta</taxon>
    </lineage>
</organism>
<dbReference type="GO" id="GO:0008360">
    <property type="term" value="P:regulation of cell shape"/>
    <property type="evidence" value="ECO:0007669"/>
    <property type="project" value="UniProtKB-KW"/>
</dbReference>
<dbReference type="KEGG" id="ssm:Spirs_2888"/>
<keyword evidence="5" id="KW-0012">Acyltransferase</keyword>